<proteinExistence type="predicted"/>
<dbReference type="Proteomes" id="UP000737555">
    <property type="component" value="Unassembled WGS sequence"/>
</dbReference>
<feature type="transmembrane region" description="Helical" evidence="1">
    <location>
        <begin position="86"/>
        <end position="104"/>
    </location>
</feature>
<keyword evidence="1" id="KW-0472">Membrane</keyword>
<reference evidence="2" key="1">
    <citation type="submission" date="2020-05" db="EMBL/GenBank/DDBJ databases">
        <title>The first insight into the ecology of ammonia-tolerant syntrophic propionate oxidizing bacteria.</title>
        <authorList>
            <person name="Singh A."/>
            <person name="Schnurer A."/>
            <person name="Westerholm M."/>
        </authorList>
    </citation>
    <scope>NUCLEOTIDE SEQUENCE</scope>
    <source>
        <strain evidence="2">MAG54</strain>
    </source>
</reference>
<protein>
    <submittedName>
        <fullName evidence="2">DUF1673 family protein</fullName>
    </submittedName>
</protein>
<name>A0A8T7GYD3_9EURY</name>
<gene>
    <name evidence="2" type="ORF">HQQ74_00205</name>
</gene>
<accession>A0A8T7GYD3</accession>
<organism evidence="2 3">
    <name type="scientific">Methanoculleus bourgensis</name>
    <dbReference type="NCBI Taxonomy" id="83986"/>
    <lineage>
        <taxon>Archaea</taxon>
        <taxon>Methanobacteriati</taxon>
        <taxon>Methanobacteriota</taxon>
        <taxon>Stenosarchaea group</taxon>
        <taxon>Methanomicrobia</taxon>
        <taxon>Methanomicrobiales</taxon>
        <taxon>Methanomicrobiaceae</taxon>
        <taxon>Methanoculleus</taxon>
    </lineage>
</organism>
<sequence>MTPHMETIRRYLGWCPNAAAARACRQDAVPGNESGMAAADCGREVVGGAVVDYGSSDIPAVTAVAGAGFFILVIYLSIAFPPSGSLILLAIALTLSAMELYGVIRRTGIEITRDAITLRRPILPAVVIPKDAIVKAEVRENKLPGPSWLHVALVGVLLVSAVAGIYGGLSNPASMRFILGIAAVVFFPVMTCCTSARARYPRSLTITTADKKIAAIYTDDPERIARMLEVS</sequence>
<dbReference type="AlphaFoldDB" id="A0A8T7GYD3"/>
<feature type="transmembrane region" description="Helical" evidence="1">
    <location>
        <begin position="175"/>
        <end position="196"/>
    </location>
</feature>
<feature type="transmembrane region" description="Helical" evidence="1">
    <location>
        <begin position="148"/>
        <end position="169"/>
    </location>
</feature>
<evidence type="ECO:0000313" key="2">
    <source>
        <dbReference type="EMBL" id="NQS77131.1"/>
    </source>
</evidence>
<evidence type="ECO:0000256" key="1">
    <source>
        <dbReference type="SAM" id="Phobius"/>
    </source>
</evidence>
<keyword evidence="1" id="KW-1133">Transmembrane helix</keyword>
<comment type="caution">
    <text evidence="2">The sequence shown here is derived from an EMBL/GenBank/DDBJ whole genome shotgun (WGS) entry which is preliminary data.</text>
</comment>
<evidence type="ECO:0000313" key="3">
    <source>
        <dbReference type="Proteomes" id="UP000737555"/>
    </source>
</evidence>
<feature type="transmembrane region" description="Helical" evidence="1">
    <location>
        <begin position="60"/>
        <end position="80"/>
    </location>
</feature>
<dbReference type="EMBL" id="JABMJE010000002">
    <property type="protein sequence ID" value="NQS77131.1"/>
    <property type="molecule type" value="Genomic_DNA"/>
</dbReference>
<keyword evidence="1" id="KW-0812">Transmembrane</keyword>